<dbReference type="InterPro" id="IPR007111">
    <property type="entry name" value="NACHT_NTPase"/>
</dbReference>
<dbReference type="EMBL" id="BOMY01000034">
    <property type="protein sequence ID" value="GIF22648.1"/>
    <property type="molecule type" value="Genomic_DNA"/>
</dbReference>
<feature type="transmembrane region" description="Helical" evidence="1">
    <location>
        <begin position="445"/>
        <end position="463"/>
    </location>
</feature>
<dbReference type="SUPFAM" id="SSF52540">
    <property type="entry name" value="P-loop containing nucleoside triphosphate hydrolases"/>
    <property type="match status" value="1"/>
</dbReference>
<evidence type="ECO:0000259" key="2">
    <source>
        <dbReference type="PROSITE" id="PS50837"/>
    </source>
</evidence>
<feature type="transmembrane region" description="Helical" evidence="1">
    <location>
        <begin position="556"/>
        <end position="579"/>
    </location>
</feature>
<dbReference type="InterPro" id="IPR027417">
    <property type="entry name" value="P-loop_NTPase"/>
</dbReference>
<accession>A0A919NQU4</accession>
<protein>
    <recommendedName>
        <fullName evidence="2">NACHT domain-containing protein</fullName>
    </recommendedName>
</protein>
<sequence>MAFAVVAMLALVVGLSTLGSLTLGDVDPLGAAIGFASLLVGIASLVVAVRAWRLQQADTALLTKRLAGLVLSREQQARRQLLGGAGDAIDVVYDLYADGARRPGRLSQVADHYRALQPRRMMVAGEAGAGKTVLAVELIMMLLEARADGDPVPVRLSASSWDPGTVQMPQWLAAHLVQVYRLPPRSAQALVDAGLVLPVVDGLDELDATERPGYESRAAQALRMFNAYELYRGKAPLIVTCRTGHLRALVEGGNRLADAAHLEIRRLSPEQMRQFVTSRAAYGRRWWPVLERIDRDPYGALATGLATPWRLTLAVTVYEQRGPGGEFPMDPGRLTDPALNTAEKVRDHLLAMFVPATLRSVTGVPYDAARVQRWLSVLAGHLNRNRQSHRGLGGRRLSGTDIAPHELWPIAGRWLPRALSFTLLLPFWLYHLYTYLDELLDSPSFGSALLVGLLFTGIWRTWSRRWPKPRRADPAQLRTPAGRLRLILAMVGGLGLGLQLALEGLTHISPSGLLWDAGEALGQGLLFGLTLGLVLGLMDGGPAATASPRSIIQNDIALTLVFGAAFGIRSWIVTAYLSASGDLHEQTGVLASFGSGFRFGVLIALASGTGIITLRYAAMLLLTRRVTRRWLPWRLGRFLDACHRAGLLRIAGAGYQFRHRELQDYVAAHPA</sequence>
<proteinExistence type="predicted"/>
<feature type="transmembrane region" description="Helical" evidence="1">
    <location>
        <begin position="29"/>
        <end position="49"/>
    </location>
</feature>
<dbReference type="AlphaFoldDB" id="A0A919NQU4"/>
<organism evidence="3 4">
    <name type="scientific">Paractinoplanes tereljensis</name>
    <dbReference type="NCBI Taxonomy" id="571912"/>
    <lineage>
        <taxon>Bacteria</taxon>
        <taxon>Bacillati</taxon>
        <taxon>Actinomycetota</taxon>
        <taxon>Actinomycetes</taxon>
        <taxon>Micromonosporales</taxon>
        <taxon>Micromonosporaceae</taxon>
        <taxon>Paractinoplanes</taxon>
    </lineage>
</organism>
<feature type="domain" description="NACHT" evidence="2">
    <location>
        <begin position="119"/>
        <end position="244"/>
    </location>
</feature>
<name>A0A919NQU4_9ACTN</name>
<keyword evidence="1" id="KW-1133">Transmembrane helix</keyword>
<dbReference type="RefSeq" id="WP_203810270.1">
    <property type="nucleotide sequence ID" value="NZ_BOMY01000034.1"/>
</dbReference>
<feature type="transmembrane region" description="Helical" evidence="1">
    <location>
        <begin position="484"/>
        <end position="502"/>
    </location>
</feature>
<dbReference type="PROSITE" id="PS50837">
    <property type="entry name" value="NACHT"/>
    <property type="match status" value="1"/>
</dbReference>
<keyword evidence="1" id="KW-0472">Membrane</keyword>
<keyword evidence="1" id="KW-0812">Transmembrane</keyword>
<keyword evidence="4" id="KW-1185">Reference proteome</keyword>
<feature type="transmembrane region" description="Helical" evidence="1">
    <location>
        <begin position="599"/>
        <end position="622"/>
    </location>
</feature>
<evidence type="ECO:0000313" key="4">
    <source>
        <dbReference type="Proteomes" id="UP000623608"/>
    </source>
</evidence>
<reference evidence="3" key="1">
    <citation type="submission" date="2021-01" db="EMBL/GenBank/DDBJ databases">
        <title>Whole genome shotgun sequence of Actinoplanes tereljensis NBRC 105297.</title>
        <authorList>
            <person name="Komaki H."/>
            <person name="Tamura T."/>
        </authorList>
    </citation>
    <scope>NUCLEOTIDE SEQUENCE</scope>
    <source>
        <strain evidence="3">NBRC 105297</strain>
    </source>
</reference>
<dbReference type="Gene3D" id="3.40.50.300">
    <property type="entry name" value="P-loop containing nucleotide triphosphate hydrolases"/>
    <property type="match status" value="1"/>
</dbReference>
<feature type="transmembrane region" description="Helical" evidence="1">
    <location>
        <begin position="522"/>
        <end position="544"/>
    </location>
</feature>
<feature type="transmembrane region" description="Helical" evidence="1">
    <location>
        <begin position="414"/>
        <end position="433"/>
    </location>
</feature>
<evidence type="ECO:0000313" key="3">
    <source>
        <dbReference type="EMBL" id="GIF22648.1"/>
    </source>
</evidence>
<evidence type="ECO:0000256" key="1">
    <source>
        <dbReference type="SAM" id="Phobius"/>
    </source>
</evidence>
<dbReference type="Pfam" id="PF05729">
    <property type="entry name" value="NACHT"/>
    <property type="match status" value="1"/>
</dbReference>
<comment type="caution">
    <text evidence="3">The sequence shown here is derived from an EMBL/GenBank/DDBJ whole genome shotgun (WGS) entry which is preliminary data.</text>
</comment>
<gene>
    <name evidence="3" type="ORF">Ate02nite_53780</name>
</gene>
<dbReference type="Proteomes" id="UP000623608">
    <property type="component" value="Unassembled WGS sequence"/>
</dbReference>